<evidence type="ECO:0000313" key="11">
    <source>
        <dbReference type="Proteomes" id="UP001480595"/>
    </source>
</evidence>
<reference evidence="10 11" key="1">
    <citation type="submission" date="2023-01" db="EMBL/GenBank/DDBJ databases">
        <title>Analysis of 21 Apiospora genomes using comparative genomics revels a genus with tremendous synthesis potential of carbohydrate active enzymes and secondary metabolites.</title>
        <authorList>
            <person name="Sorensen T."/>
        </authorList>
    </citation>
    <scope>NUCLEOTIDE SEQUENCE [LARGE SCALE GENOMIC DNA]</scope>
    <source>
        <strain evidence="10 11">CBS 135458</strain>
    </source>
</reference>
<organism evidence="10 11">
    <name type="scientific">Apiospora phragmitis</name>
    <dbReference type="NCBI Taxonomy" id="2905665"/>
    <lineage>
        <taxon>Eukaryota</taxon>
        <taxon>Fungi</taxon>
        <taxon>Dikarya</taxon>
        <taxon>Ascomycota</taxon>
        <taxon>Pezizomycotina</taxon>
        <taxon>Sordariomycetes</taxon>
        <taxon>Xylariomycetidae</taxon>
        <taxon>Amphisphaeriales</taxon>
        <taxon>Apiosporaceae</taxon>
        <taxon>Apiospora</taxon>
    </lineage>
</organism>
<comment type="cofactor">
    <cofactor evidence="4">
        <name>Mg(2+)</name>
        <dbReference type="ChEBI" id="CHEBI:18420"/>
    </cofactor>
</comment>
<dbReference type="RefSeq" id="XP_066717410.1">
    <property type="nucleotide sequence ID" value="XM_066858141.1"/>
</dbReference>
<feature type="domain" description="Tryptophan synthase beta chain-like PALP" evidence="9">
    <location>
        <begin position="258"/>
        <end position="378"/>
    </location>
</feature>
<evidence type="ECO:0000256" key="4">
    <source>
        <dbReference type="ARBA" id="ARBA00001946"/>
    </source>
</evidence>
<dbReference type="EMBL" id="JAQQWL010000006">
    <property type="protein sequence ID" value="KAK8070116.1"/>
    <property type="molecule type" value="Genomic_DNA"/>
</dbReference>
<dbReference type="Proteomes" id="UP001480595">
    <property type="component" value="Unassembled WGS sequence"/>
</dbReference>
<feature type="region of interest" description="Disordered" evidence="8">
    <location>
        <begin position="206"/>
        <end position="226"/>
    </location>
</feature>
<comment type="cofactor">
    <cofactor evidence="3">
        <name>Mn(2+)</name>
        <dbReference type="ChEBI" id="CHEBI:29035"/>
    </cofactor>
</comment>
<dbReference type="Gene3D" id="3.40.50.1100">
    <property type="match status" value="2"/>
</dbReference>
<evidence type="ECO:0000256" key="6">
    <source>
        <dbReference type="ARBA" id="ARBA00022842"/>
    </source>
</evidence>
<accession>A0ABR1VIK6</accession>
<gene>
    <name evidence="10" type="ORF">PG994_006732</name>
</gene>
<keyword evidence="11" id="KW-1185">Reference proteome</keyword>
<evidence type="ECO:0000256" key="5">
    <source>
        <dbReference type="ARBA" id="ARBA00010869"/>
    </source>
</evidence>
<comment type="caution">
    <text evidence="10">The sequence shown here is derived from an EMBL/GenBank/DDBJ whole genome shotgun (WGS) entry which is preliminary data.</text>
</comment>
<proteinExistence type="inferred from homology"/>
<evidence type="ECO:0000256" key="2">
    <source>
        <dbReference type="ARBA" id="ARBA00001933"/>
    </source>
</evidence>
<comment type="cofactor">
    <cofactor evidence="2">
        <name>pyridoxal 5'-phosphate</name>
        <dbReference type="ChEBI" id="CHEBI:597326"/>
    </cofactor>
</comment>
<evidence type="ECO:0000256" key="8">
    <source>
        <dbReference type="SAM" id="MobiDB-lite"/>
    </source>
</evidence>
<dbReference type="InterPro" id="IPR001926">
    <property type="entry name" value="TrpB-like_PALP"/>
</dbReference>
<evidence type="ECO:0000259" key="9">
    <source>
        <dbReference type="Pfam" id="PF00291"/>
    </source>
</evidence>
<dbReference type="PROSITE" id="PS00165">
    <property type="entry name" value="DEHYDRATASE_SER_THR"/>
    <property type="match status" value="1"/>
</dbReference>
<feature type="domain" description="Tryptophan synthase beta chain-like PALP" evidence="9">
    <location>
        <begin position="66"/>
        <end position="203"/>
    </location>
</feature>
<comment type="similarity">
    <text evidence="5">Belongs to the serine/threonine dehydratase family.</text>
</comment>
<dbReference type="Pfam" id="PF00291">
    <property type="entry name" value="PALP"/>
    <property type="match status" value="2"/>
</dbReference>
<name>A0ABR1VIK6_9PEZI</name>
<dbReference type="CDD" id="cd01562">
    <property type="entry name" value="Thr-dehyd"/>
    <property type="match status" value="1"/>
</dbReference>
<dbReference type="GeneID" id="92091204"/>
<dbReference type="InterPro" id="IPR000634">
    <property type="entry name" value="Ser/Thr_deHydtase_PyrdxlP-BS"/>
</dbReference>
<keyword evidence="6" id="KW-0460">Magnesium</keyword>
<dbReference type="PANTHER" id="PTHR43050:SF1">
    <property type="entry name" value="SERINE RACEMASE"/>
    <property type="match status" value="1"/>
</dbReference>
<evidence type="ECO:0000313" key="10">
    <source>
        <dbReference type="EMBL" id="KAK8070116.1"/>
    </source>
</evidence>
<dbReference type="SUPFAM" id="SSF53686">
    <property type="entry name" value="Tryptophan synthase beta subunit-like PLP-dependent enzymes"/>
    <property type="match status" value="1"/>
</dbReference>
<sequence length="441" mass="47159">MADPATSPPLTRDSVQAARELIAPYVHHTPTLTNRTLTQLASTPRTREELQKAGGGWERVENPANPKLRLWFKCENLQRVGAFKARGAFHALGRLLGEEGFERGRGVVTHSSGNHAQALALAARTHDVPAYIVMPEISTPSKVAATKGYGATVIFSGSTSVEREAAAAKVIAETGARLVPPYDHPDIVLGQGTLGLEMQEDAARMMAAAEQEQQGQSQGQDQEGGRCSFAAPVTTMKTDDGAAAAGSSKGGKKGKVGLDAILAPCGGGGMLSGVALSCEGTGIRVFGCEPSYQGANDAKRGYESGQRVERVSSLTVADGLRTPLGQVPWRIIYERRLVSGFYSVSEREICDALRLVLERFKMVVEPSAAVPLAVALYNEDFRGLVEREAGAEGWDVGVVFSGGMLVWRRWGSCLRMRRRASRGRASRPDISGVDDRLGILL</sequence>
<comment type="cofactor">
    <cofactor evidence="1">
        <name>Ca(2+)</name>
        <dbReference type="ChEBI" id="CHEBI:29108"/>
    </cofactor>
</comment>
<dbReference type="PANTHER" id="PTHR43050">
    <property type="entry name" value="SERINE / THREONINE RACEMASE FAMILY MEMBER"/>
    <property type="match status" value="1"/>
</dbReference>
<keyword evidence="7" id="KW-0663">Pyridoxal phosphate</keyword>
<dbReference type="InterPro" id="IPR036052">
    <property type="entry name" value="TrpB-like_PALP_sf"/>
</dbReference>
<evidence type="ECO:0000256" key="7">
    <source>
        <dbReference type="ARBA" id="ARBA00022898"/>
    </source>
</evidence>
<protein>
    <submittedName>
        <fullName evidence="10">Pyridoxal-phosphate dependent enzyme</fullName>
    </submittedName>
</protein>
<feature type="compositionally biased region" description="Low complexity" evidence="8">
    <location>
        <begin position="206"/>
        <end position="221"/>
    </location>
</feature>
<evidence type="ECO:0000256" key="3">
    <source>
        <dbReference type="ARBA" id="ARBA00001936"/>
    </source>
</evidence>
<evidence type="ECO:0000256" key="1">
    <source>
        <dbReference type="ARBA" id="ARBA00001913"/>
    </source>
</evidence>